<dbReference type="KEGG" id="tet:TTHERM_01012070"/>
<reference evidence="3" key="1">
    <citation type="journal article" date="2006" name="PLoS Biol.">
        <title>Macronuclear genome sequence of the ciliate Tetrahymena thermophila, a model eukaryote.</title>
        <authorList>
            <person name="Eisen J.A."/>
            <person name="Coyne R.S."/>
            <person name="Wu M."/>
            <person name="Wu D."/>
            <person name="Thiagarajan M."/>
            <person name="Wortman J.R."/>
            <person name="Badger J.H."/>
            <person name="Ren Q."/>
            <person name="Amedeo P."/>
            <person name="Jones K.M."/>
            <person name="Tallon L.J."/>
            <person name="Delcher A.L."/>
            <person name="Salzberg S.L."/>
            <person name="Silva J.C."/>
            <person name="Haas B.J."/>
            <person name="Majoros W.H."/>
            <person name="Farzad M."/>
            <person name="Carlton J.M."/>
            <person name="Smith R.K. Jr."/>
            <person name="Garg J."/>
            <person name="Pearlman R.E."/>
            <person name="Karrer K.M."/>
            <person name="Sun L."/>
            <person name="Manning G."/>
            <person name="Elde N.C."/>
            <person name="Turkewitz A.P."/>
            <person name="Asai D.J."/>
            <person name="Wilkes D.E."/>
            <person name="Wang Y."/>
            <person name="Cai H."/>
            <person name="Collins K."/>
            <person name="Stewart B.A."/>
            <person name="Lee S.R."/>
            <person name="Wilamowska K."/>
            <person name="Weinberg Z."/>
            <person name="Ruzzo W.L."/>
            <person name="Wloga D."/>
            <person name="Gaertig J."/>
            <person name="Frankel J."/>
            <person name="Tsao C.-C."/>
            <person name="Gorovsky M.A."/>
            <person name="Keeling P.J."/>
            <person name="Waller R.F."/>
            <person name="Patron N.J."/>
            <person name="Cherry J.M."/>
            <person name="Stover N.A."/>
            <person name="Krieger C.J."/>
            <person name="del Toro C."/>
            <person name="Ryder H.F."/>
            <person name="Williamson S.C."/>
            <person name="Barbeau R.A."/>
            <person name="Hamilton E.P."/>
            <person name="Orias E."/>
        </authorList>
    </citation>
    <scope>NUCLEOTIDE SEQUENCE [LARGE SCALE GENOMIC DNA]</scope>
    <source>
        <strain evidence="3">SB210</strain>
    </source>
</reference>
<dbReference type="AlphaFoldDB" id="Q22L47"/>
<proteinExistence type="predicted"/>
<evidence type="ECO:0000256" key="1">
    <source>
        <dbReference type="SAM" id="Phobius"/>
    </source>
</evidence>
<sequence>MQISFIQKFIINQIIIKKQFLKQKKFTAICLIALLALTSVKADANTDVANCIQNLPKPCASGAGAQDDTCPRAYIAYGACISQNCASKAQNLSDYASCLKSSCKSDNANVQKYIDGQISCIYGSLLSLTTLILAAFALFF</sequence>
<dbReference type="InParanoid" id="Q22L47"/>
<gene>
    <name evidence="2" type="ORF">TTHERM_01012070</name>
</gene>
<dbReference type="HOGENOM" id="CLU_152887_0_0_1"/>
<protein>
    <submittedName>
        <fullName evidence="2">Transmembrane protein, putative</fullName>
    </submittedName>
</protein>
<dbReference type="EMBL" id="GG662865">
    <property type="protein sequence ID" value="EAR85970.1"/>
    <property type="molecule type" value="Genomic_DNA"/>
</dbReference>
<evidence type="ECO:0000313" key="3">
    <source>
        <dbReference type="Proteomes" id="UP000009168"/>
    </source>
</evidence>
<feature type="transmembrane region" description="Helical" evidence="1">
    <location>
        <begin position="121"/>
        <end position="139"/>
    </location>
</feature>
<keyword evidence="3" id="KW-1185">Reference proteome</keyword>
<evidence type="ECO:0000313" key="2">
    <source>
        <dbReference type="EMBL" id="EAR85970.1"/>
    </source>
</evidence>
<organism evidence="2 3">
    <name type="scientific">Tetrahymena thermophila (strain SB210)</name>
    <dbReference type="NCBI Taxonomy" id="312017"/>
    <lineage>
        <taxon>Eukaryota</taxon>
        <taxon>Sar</taxon>
        <taxon>Alveolata</taxon>
        <taxon>Ciliophora</taxon>
        <taxon>Intramacronucleata</taxon>
        <taxon>Oligohymenophorea</taxon>
        <taxon>Hymenostomatida</taxon>
        <taxon>Tetrahymenina</taxon>
        <taxon>Tetrahymenidae</taxon>
        <taxon>Tetrahymena</taxon>
    </lineage>
</organism>
<name>Q22L47_TETTS</name>
<keyword evidence="1" id="KW-0472">Membrane</keyword>
<dbReference type="RefSeq" id="XP_976565.1">
    <property type="nucleotide sequence ID" value="XM_971472.1"/>
</dbReference>
<dbReference type="GeneID" id="7835850"/>
<accession>Q22L47</accession>
<keyword evidence="1 2" id="KW-0812">Transmembrane</keyword>
<dbReference type="Proteomes" id="UP000009168">
    <property type="component" value="Unassembled WGS sequence"/>
</dbReference>
<keyword evidence="1" id="KW-1133">Transmembrane helix</keyword>